<dbReference type="InterPro" id="IPR011991">
    <property type="entry name" value="ArsR-like_HTH"/>
</dbReference>
<dbReference type="GO" id="GO:0046983">
    <property type="term" value="F:protein dimerization activity"/>
    <property type="evidence" value="ECO:0007669"/>
    <property type="project" value="InterPro"/>
</dbReference>
<feature type="domain" description="O-methyltransferase dimerisation" evidence="6">
    <location>
        <begin position="60"/>
        <end position="132"/>
    </location>
</feature>
<evidence type="ECO:0000256" key="1">
    <source>
        <dbReference type="ARBA" id="ARBA00022603"/>
    </source>
</evidence>
<dbReference type="SUPFAM" id="SSF46785">
    <property type="entry name" value="Winged helix' DNA-binding domain"/>
    <property type="match status" value="1"/>
</dbReference>
<dbReference type="Gene3D" id="1.10.287.1350">
    <property type="match status" value="1"/>
</dbReference>
<dbReference type="GO" id="GO:0006355">
    <property type="term" value="P:regulation of DNA-templated transcription"/>
    <property type="evidence" value="ECO:0007669"/>
    <property type="project" value="UniProtKB-ARBA"/>
</dbReference>
<dbReference type="Gene3D" id="3.40.50.150">
    <property type="entry name" value="Vaccinia Virus protein VP39"/>
    <property type="match status" value="1"/>
</dbReference>
<dbReference type="GO" id="GO:0008171">
    <property type="term" value="F:O-methyltransferase activity"/>
    <property type="evidence" value="ECO:0007669"/>
    <property type="project" value="InterPro"/>
</dbReference>
<dbReference type="InterPro" id="IPR029063">
    <property type="entry name" value="SAM-dependent_MTases_sf"/>
</dbReference>
<proteinExistence type="predicted"/>
<dbReference type="InterPro" id="IPR012967">
    <property type="entry name" value="COMT_dimerisation"/>
</dbReference>
<dbReference type="SUPFAM" id="SSF53335">
    <property type="entry name" value="S-adenosyl-L-methionine-dependent methyltransferases"/>
    <property type="match status" value="1"/>
</dbReference>
<gene>
    <name evidence="7" type="ORF">THSYN_31020</name>
</gene>
<evidence type="ECO:0000313" key="8">
    <source>
        <dbReference type="Proteomes" id="UP000232638"/>
    </source>
</evidence>
<dbReference type="GO" id="GO:0032259">
    <property type="term" value="P:methylation"/>
    <property type="evidence" value="ECO:0007669"/>
    <property type="project" value="UniProtKB-KW"/>
</dbReference>
<keyword evidence="2 7" id="KW-0808">Transferase</keyword>
<evidence type="ECO:0000313" key="7">
    <source>
        <dbReference type="EMBL" id="AUB85359.1"/>
    </source>
</evidence>
<keyword evidence="1 7" id="KW-0489">Methyltransferase</keyword>
<dbReference type="Gene3D" id="1.10.10.10">
    <property type="entry name" value="Winged helix-like DNA-binding domain superfamily/Winged helix DNA-binding domain"/>
    <property type="match status" value="1"/>
</dbReference>
<dbReference type="Pfam" id="PF08100">
    <property type="entry name" value="Dimerisation"/>
    <property type="match status" value="1"/>
</dbReference>
<dbReference type="KEGG" id="tsy:THSYN_31020"/>
<dbReference type="InterPro" id="IPR036390">
    <property type="entry name" value="WH_DNA-bd_sf"/>
</dbReference>
<dbReference type="PANTHER" id="PTHR43712:SF2">
    <property type="entry name" value="O-METHYLTRANSFERASE CICE"/>
    <property type="match status" value="1"/>
</dbReference>
<dbReference type="PANTHER" id="PTHR43712">
    <property type="entry name" value="PUTATIVE (AFU_ORTHOLOGUE AFUA_4G14580)-RELATED"/>
    <property type="match status" value="1"/>
</dbReference>
<keyword evidence="3" id="KW-0949">S-adenosyl-L-methionine</keyword>
<evidence type="ECO:0000259" key="6">
    <source>
        <dbReference type="Pfam" id="PF08100"/>
    </source>
</evidence>
<dbReference type="Pfam" id="PF00891">
    <property type="entry name" value="Methyltransf_2"/>
    <property type="match status" value="1"/>
</dbReference>
<dbReference type="OrthoDB" id="9766840at2"/>
<keyword evidence="8" id="KW-1185">Reference proteome</keyword>
<organism evidence="7 8">
    <name type="scientific">Candidatus Thiodictyon syntrophicum</name>
    <dbReference type="NCBI Taxonomy" id="1166950"/>
    <lineage>
        <taxon>Bacteria</taxon>
        <taxon>Pseudomonadati</taxon>
        <taxon>Pseudomonadota</taxon>
        <taxon>Gammaproteobacteria</taxon>
        <taxon>Chromatiales</taxon>
        <taxon>Chromatiaceae</taxon>
        <taxon>Thiodictyon</taxon>
    </lineage>
</organism>
<evidence type="ECO:0000256" key="4">
    <source>
        <dbReference type="PIRSR" id="PIRSR005739-1"/>
    </source>
</evidence>
<dbReference type="InterPro" id="IPR016461">
    <property type="entry name" value="COMT-like"/>
</dbReference>
<dbReference type="CDD" id="cd00090">
    <property type="entry name" value="HTH_ARSR"/>
    <property type="match status" value="1"/>
</dbReference>
<evidence type="ECO:0000256" key="2">
    <source>
        <dbReference type="ARBA" id="ARBA00022679"/>
    </source>
</evidence>
<dbReference type="CDD" id="cd02440">
    <property type="entry name" value="AdoMet_MTases"/>
    <property type="match status" value="1"/>
</dbReference>
<dbReference type="PROSITE" id="PS51683">
    <property type="entry name" value="SAM_OMT_II"/>
    <property type="match status" value="1"/>
</dbReference>
<sequence length="385" mass="42472">MDPMQYIEPAVVPGGWVAGWHRRWLDLRNRLLASSRFQRWVAGFPLTRPLARRRARHLFDLCAGFVYSQILFACIELDLFDLLAEGPLSVCDLAGRLGLPEPATRRLLKSAESLELVERTAADHYALGELGAALRGNPGIVEMVRHHAMLYRDLADPVGLLRDRRSTHLGAYWAYADSAAPECLETGSTRDYTALMSDSQGLVSSDILDSYSMERHRRLLDLGGGNGTFLAAVAARWPHLDLRLFDLPAVVEQARERLAREGLAARTQAIGGDLFRDTLPSGADLITLVRVVHDHDDGPVMGLLRAARQALPDDGTLLLAEPMAGTPGAEPIGEAYFGFYLWAMGSGRPRTCQELTAMLHQAGFSSVREVSTRRPLLMRLLVARA</sequence>
<accession>A0A2K8UIQ1</accession>
<dbReference type="EMBL" id="CP020372">
    <property type="protein sequence ID" value="AUB85359.1"/>
    <property type="molecule type" value="Genomic_DNA"/>
</dbReference>
<evidence type="ECO:0000256" key="3">
    <source>
        <dbReference type="ARBA" id="ARBA00022691"/>
    </source>
</evidence>
<name>A0A2K8UIQ1_9GAMM</name>
<dbReference type="PIRSF" id="PIRSF005739">
    <property type="entry name" value="O-mtase"/>
    <property type="match status" value="1"/>
</dbReference>
<dbReference type="Proteomes" id="UP000232638">
    <property type="component" value="Plasmid pTs485"/>
</dbReference>
<keyword evidence="7" id="KW-0614">Plasmid</keyword>
<dbReference type="RefSeq" id="WP_100922988.1">
    <property type="nucleotide sequence ID" value="NZ_CP020372.1"/>
</dbReference>
<feature type="active site" description="Proton acceptor" evidence="4">
    <location>
        <position position="293"/>
    </location>
</feature>
<evidence type="ECO:0000259" key="5">
    <source>
        <dbReference type="Pfam" id="PF00891"/>
    </source>
</evidence>
<reference evidence="7 8" key="1">
    <citation type="submission" date="2017-03" db="EMBL/GenBank/DDBJ databases">
        <title>Complete genome sequence of Candidatus 'Thiodictyon syntrophicum' sp. nov. strain Cad16T, a photolithoautotroph purple sulfur bacterium isolated from an alpine meromictic lake.</title>
        <authorList>
            <person name="Luedin S.M."/>
            <person name="Pothier J.F."/>
            <person name="Danza F."/>
            <person name="Storelli N."/>
            <person name="Wittwer M."/>
            <person name="Tonolla M."/>
        </authorList>
    </citation>
    <scope>NUCLEOTIDE SEQUENCE [LARGE SCALE GENOMIC DNA]</scope>
    <source>
        <strain evidence="7 8">Cad16T</strain>
        <plasmid evidence="8">Plasmid pts485</plasmid>
    </source>
</reference>
<dbReference type="InterPro" id="IPR001077">
    <property type="entry name" value="COMT_C"/>
</dbReference>
<geneLocation type="plasmid" evidence="8">
    <name>pts485</name>
</geneLocation>
<dbReference type="AlphaFoldDB" id="A0A2K8UIQ1"/>
<dbReference type="InterPro" id="IPR036388">
    <property type="entry name" value="WH-like_DNA-bd_sf"/>
</dbReference>
<feature type="domain" description="O-methyltransferase C-terminal" evidence="5">
    <location>
        <begin position="187"/>
        <end position="365"/>
    </location>
</feature>
<protein>
    <submittedName>
        <fullName evidence="7">Methyltransferase</fullName>
    </submittedName>
</protein>